<dbReference type="InterPro" id="IPR055558">
    <property type="entry name" value="DUF7134"/>
</dbReference>
<dbReference type="InterPro" id="IPR003594">
    <property type="entry name" value="HATPase_dom"/>
</dbReference>
<feature type="domain" description="Histidine kinase" evidence="10">
    <location>
        <begin position="304"/>
        <end position="391"/>
    </location>
</feature>
<dbReference type="GO" id="GO:0016020">
    <property type="term" value="C:membrane"/>
    <property type="evidence" value="ECO:0007669"/>
    <property type="project" value="InterPro"/>
</dbReference>
<evidence type="ECO:0000256" key="5">
    <source>
        <dbReference type="ARBA" id="ARBA00022741"/>
    </source>
</evidence>
<feature type="transmembrane region" description="Helical" evidence="9">
    <location>
        <begin position="18"/>
        <end position="35"/>
    </location>
</feature>
<keyword evidence="8" id="KW-0902">Two-component regulatory system</keyword>
<keyword evidence="9" id="KW-1133">Transmembrane helix</keyword>
<comment type="catalytic activity">
    <reaction evidence="1">
        <text>ATP + protein L-histidine = ADP + protein N-phospho-L-histidine.</text>
        <dbReference type="EC" id="2.7.13.3"/>
    </reaction>
</comment>
<evidence type="ECO:0000313" key="12">
    <source>
        <dbReference type="Proteomes" id="UP000319927"/>
    </source>
</evidence>
<dbReference type="EMBL" id="VIXA01000001">
    <property type="protein sequence ID" value="TWG28312.1"/>
    <property type="molecule type" value="Genomic_DNA"/>
</dbReference>
<dbReference type="PROSITE" id="PS50109">
    <property type="entry name" value="HIS_KIN"/>
    <property type="match status" value="1"/>
</dbReference>
<accession>A0A561WWR5</accession>
<evidence type="ECO:0000256" key="4">
    <source>
        <dbReference type="ARBA" id="ARBA00022679"/>
    </source>
</evidence>
<dbReference type="InterPro" id="IPR036890">
    <property type="entry name" value="HATPase_C_sf"/>
</dbReference>
<dbReference type="PANTHER" id="PTHR24421:SF10">
    <property type="entry name" value="NITRATE_NITRITE SENSOR PROTEIN NARQ"/>
    <property type="match status" value="1"/>
</dbReference>
<dbReference type="OrthoDB" id="227596at2"/>
<dbReference type="SUPFAM" id="SSF55874">
    <property type="entry name" value="ATPase domain of HSP90 chaperone/DNA topoisomerase II/histidine kinase"/>
    <property type="match status" value="1"/>
</dbReference>
<sequence>MTDGPARWWQRRPLAGDALFAAALVLLEVAFLLLTPPEFWPGRMPGALAWSLLAAAPVALRRVAPWTAVGLAVATLMLPVLLKLAPGTQGLAFMVLTYTMAARRPARQAALAAVLLWMPVGVANLVAPPEGVLAVSPGYLLLNNLLIALLSYAVGRAVQARRTSVRALRERARVAEENQRSLAEQAVADERRRIARELHDVVAHHVSVMGVLATGARRVLRRDPDAADEAIATIEDTSRVTLREMRRLLDVLRTDAEPAADLTPQPGLAGIETLVEQVREAGLPVTLHVEGTPGPVEEGVSLTVYRIVQEALTNALKHAGEATAQVRITVADGYLTVEVTDTGRGPGPGPDRIGHGLVGMRERVGLYGGTLRTGPRPGGGFRVSARIPVESVGAAA</sequence>
<dbReference type="Pfam" id="PF07730">
    <property type="entry name" value="HisKA_3"/>
    <property type="match status" value="1"/>
</dbReference>
<evidence type="ECO:0000256" key="1">
    <source>
        <dbReference type="ARBA" id="ARBA00000085"/>
    </source>
</evidence>
<dbReference type="Proteomes" id="UP000319927">
    <property type="component" value="Unassembled WGS sequence"/>
</dbReference>
<reference evidence="11 12" key="1">
    <citation type="submission" date="2019-06" db="EMBL/GenBank/DDBJ databases">
        <title>Sequencing the genomes of 1000 actinobacteria strains.</title>
        <authorList>
            <person name="Klenk H.-P."/>
        </authorList>
    </citation>
    <scope>NUCLEOTIDE SEQUENCE [LARGE SCALE GENOMIC DNA]</scope>
    <source>
        <strain evidence="11 12">DSM 102131</strain>
    </source>
</reference>
<keyword evidence="3" id="KW-0597">Phosphoprotein</keyword>
<dbReference type="SMART" id="SM00387">
    <property type="entry name" value="HATPase_c"/>
    <property type="match status" value="1"/>
</dbReference>
<keyword evidence="7" id="KW-0067">ATP-binding</keyword>
<dbReference type="Pfam" id="PF02518">
    <property type="entry name" value="HATPase_c"/>
    <property type="match status" value="1"/>
</dbReference>
<keyword evidence="6 11" id="KW-0418">Kinase</keyword>
<keyword evidence="4" id="KW-0808">Transferase</keyword>
<dbReference type="PANTHER" id="PTHR24421">
    <property type="entry name" value="NITRATE/NITRITE SENSOR PROTEIN NARX-RELATED"/>
    <property type="match status" value="1"/>
</dbReference>
<evidence type="ECO:0000256" key="6">
    <source>
        <dbReference type="ARBA" id="ARBA00022777"/>
    </source>
</evidence>
<feature type="transmembrane region" description="Helical" evidence="9">
    <location>
        <begin position="109"/>
        <end position="127"/>
    </location>
</feature>
<dbReference type="GO" id="GO:0046983">
    <property type="term" value="F:protein dimerization activity"/>
    <property type="evidence" value="ECO:0007669"/>
    <property type="project" value="InterPro"/>
</dbReference>
<evidence type="ECO:0000256" key="3">
    <source>
        <dbReference type="ARBA" id="ARBA00022553"/>
    </source>
</evidence>
<dbReference type="InterPro" id="IPR005467">
    <property type="entry name" value="His_kinase_dom"/>
</dbReference>
<dbReference type="EC" id="2.7.13.3" evidence="2"/>
<evidence type="ECO:0000259" key="10">
    <source>
        <dbReference type="PROSITE" id="PS50109"/>
    </source>
</evidence>
<dbReference type="InterPro" id="IPR011712">
    <property type="entry name" value="Sig_transdc_His_kin_sub3_dim/P"/>
</dbReference>
<dbReference type="InterPro" id="IPR050482">
    <property type="entry name" value="Sensor_HK_TwoCompSys"/>
</dbReference>
<evidence type="ECO:0000256" key="7">
    <source>
        <dbReference type="ARBA" id="ARBA00022840"/>
    </source>
</evidence>
<feature type="transmembrane region" description="Helical" evidence="9">
    <location>
        <begin position="139"/>
        <end position="158"/>
    </location>
</feature>
<comment type="caution">
    <text evidence="11">The sequence shown here is derived from an EMBL/GenBank/DDBJ whole genome shotgun (WGS) entry which is preliminary data.</text>
</comment>
<evidence type="ECO:0000313" key="11">
    <source>
        <dbReference type="EMBL" id="TWG28312.1"/>
    </source>
</evidence>
<name>A0A561WWR5_9ACTN</name>
<proteinExistence type="predicted"/>
<keyword evidence="5" id="KW-0547">Nucleotide-binding</keyword>
<dbReference type="CDD" id="cd16917">
    <property type="entry name" value="HATPase_UhpB-NarQ-NarX-like"/>
    <property type="match status" value="1"/>
</dbReference>
<keyword evidence="12" id="KW-1185">Reference proteome</keyword>
<dbReference type="AlphaFoldDB" id="A0A561WWR5"/>
<dbReference type="Gene3D" id="3.30.565.10">
    <property type="entry name" value="Histidine kinase-like ATPase, C-terminal domain"/>
    <property type="match status" value="1"/>
</dbReference>
<evidence type="ECO:0000256" key="8">
    <source>
        <dbReference type="ARBA" id="ARBA00023012"/>
    </source>
</evidence>
<organism evidence="11 12">
    <name type="scientific">Micromonospora palomenae</name>
    <dbReference type="NCBI Taxonomy" id="1461247"/>
    <lineage>
        <taxon>Bacteria</taxon>
        <taxon>Bacillati</taxon>
        <taxon>Actinomycetota</taxon>
        <taxon>Actinomycetes</taxon>
        <taxon>Micromonosporales</taxon>
        <taxon>Micromonosporaceae</taxon>
        <taxon>Micromonospora</taxon>
    </lineage>
</organism>
<dbReference type="GO" id="GO:0000155">
    <property type="term" value="F:phosphorelay sensor kinase activity"/>
    <property type="evidence" value="ECO:0007669"/>
    <property type="project" value="InterPro"/>
</dbReference>
<gene>
    <name evidence="11" type="ORF">FHX75_111464</name>
</gene>
<evidence type="ECO:0000256" key="9">
    <source>
        <dbReference type="SAM" id="Phobius"/>
    </source>
</evidence>
<dbReference type="RefSeq" id="WP_154937346.1">
    <property type="nucleotide sequence ID" value="NZ_VIXA01000001.1"/>
</dbReference>
<evidence type="ECO:0000256" key="2">
    <source>
        <dbReference type="ARBA" id="ARBA00012438"/>
    </source>
</evidence>
<dbReference type="Pfam" id="PF23539">
    <property type="entry name" value="DUF7134"/>
    <property type="match status" value="1"/>
</dbReference>
<protein>
    <recommendedName>
        <fullName evidence="2">histidine kinase</fullName>
        <ecNumber evidence="2">2.7.13.3</ecNumber>
    </recommendedName>
</protein>
<keyword evidence="9" id="KW-0812">Transmembrane</keyword>
<keyword evidence="9" id="KW-0472">Membrane</keyword>
<dbReference type="GO" id="GO:0005524">
    <property type="term" value="F:ATP binding"/>
    <property type="evidence" value="ECO:0007669"/>
    <property type="project" value="UniProtKB-KW"/>
</dbReference>
<dbReference type="Gene3D" id="1.20.5.1930">
    <property type="match status" value="1"/>
</dbReference>